<accession>A0ABV3ZH60</accession>
<dbReference type="SUPFAM" id="SSF53335">
    <property type="entry name" value="S-adenosyl-L-methionine-dependent methyltransferases"/>
    <property type="match status" value="1"/>
</dbReference>
<dbReference type="PANTHER" id="PTHR30481">
    <property type="entry name" value="DNA ADENINE METHYLASE"/>
    <property type="match status" value="1"/>
</dbReference>
<organism evidence="4 5">
    <name type="scientific">Danxiaibacter flavus</name>
    <dbReference type="NCBI Taxonomy" id="3049108"/>
    <lineage>
        <taxon>Bacteria</taxon>
        <taxon>Pseudomonadati</taxon>
        <taxon>Bacteroidota</taxon>
        <taxon>Chitinophagia</taxon>
        <taxon>Chitinophagales</taxon>
        <taxon>Chitinophagaceae</taxon>
        <taxon>Danxiaibacter</taxon>
    </lineage>
</organism>
<evidence type="ECO:0000313" key="5">
    <source>
        <dbReference type="Proteomes" id="UP001560573"/>
    </source>
</evidence>
<evidence type="ECO:0000256" key="2">
    <source>
        <dbReference type="ARBA" id="ARBA00022679"/>
    </source>
</evidence>
<name>A0ABV3ZH60_9BACT</name>
<sequence>MRKQSILRTPLSYYGGKQKLIKYLVKFTPEHNLYAEPFLGGGAHFFAKAPSEIEVINDTNAELVNFYRVCKNRFHDLQALVRVTLHSRKDHDDAWVIYNKPHLFDEVRRSWAVWVLCTQSFSAMMDGSWGYDKTDNTTTKKISNKRDQFIEDIAFRLQNAQIECADALYIIRSRDSEKSFFYCDPPYYNSDCGHYDGYSEEDFEQLLKCLSKIKGKFLLSSYPSDILKTYSSSYGWHMFSVEQNVSVNSKSGYLKRKVEVLTANFPLK</sequence>
<dbReference type="InterPro" id="IPR012263">
    <property type="entry name" value="M_m6A_EcoRV"/>
</dbReference>
<dbReference type="PIRSF" id="PIRSF000398">
    <property type="entry name" value="M_m6A_EcoRV"/>
    <property type="match status" value="1"/>
</dbReference>
<gene>
    <name evidence="4" type="ORF">QTN47_17135</name>
</gene>
<dbReference type="EMBL" id="JAULBC010000005">
    <property type="protein sequence ID" value="MEX6689237.1"/>
    <property type="molecule type" value="Genomic_DNA"/>
</dbReference>
<reference evidence="4 5" key="1">
    <citation type="submission" date="2023-07" db="EMBL/GenBank/DDBJ databases">
        <authorList>
            <person name="Lian W.-H."/>
        </authorList>
    </citation>
    <scope>NUCLEOTIDE SEQUENCE [LARGE SCALE GENOMIC DNA]</scope>
    <source>
        <strain evidence="4 5">SYSU DXS3180</strain>
    </source>
</reference>
<evidence type="ECO:0000256" key="1">
    <source>
        <dbReference type="ARBA" id="ARBA00022603"/>
    </source>
</evidence>
<keyword evidence="2" id="KW-0808">Transferase</keyword>
<protein>
    <submittedName>
        <fullName evidence="4">DNA adenine methylase</fullName>
    </submittedName>
</protein>
<dbReference type="RefSeq" id="WP_369330643.1">
    <property type="nucleotide sequence ID" value="NZ_JAULBC010000005.1"/>
</dbReference>
<dbReference type="PRINTS" id="PR00505">
    <property type="entry name" value="D12N6MTFRASE"/>
</dbReference>
<dbReference type="Gene3D" id="3.40.50.150">
    <property type="entry name" value="Vaccinia Virus protein VP39"/>
    <property type="match status" value="2"/>
</dbReference>
<dbReference type="Pfam" id="PF02086">
    <property type="entry name" value="MethyltransfD12"/>
    <property type="match status" value="1"/>
</dbReference>
<comment type="caution">
    <text evidence="4">The sequence shown here is derived from an EMBL/GenBank/DDBJ whole genome shotgun (WGS) entry which is preliminary data.</text>
</comment>
<keyword evidence="5" id="KW-1185">Reference proteome</keyword>
<keyword evidence="3" id="KW-0949">S-adenosyl-L-methionine</keyword>
<evidence type="ECO:0000313" key="4">
    <source>
        <dbReference type="EMBL" id="MEX6689237.1"/>
    </source>
</evidence>
<dbReference type="Proteomes" id="UP001560573">
    <property type="component" value="Unassembled WGS sequence"/>
</dbReference>
<dbReference type="GO" id="GO:0008168">
    <property type="term" value="F:methyltransferase activity"/>
    <property type="evidence" value="ECO:0007669"/>
    <property type="project" value="UniProtKB-KW"/>
</dbReference>
<keyword evidence="1 4" id="KW-0489">Methyltransferase</keyword>
<dbReference type="InterPro" id="IPR012327">
    <property type="entry name" value="MeTrfase_D12"/>
</dbReference>
<proteinExistence type="predicted"/>
<evidence type="ECO:0000256" key="3">
    <source>
        <dbReference type="ARBA" id="ARBA00022691"/>
    </source>
</evidence>
<dbReference type="InterPro" id="IPR029063">
    <property type="entry name" value="SAM-dependent_MTases_sf"/>
</dbReference>
<dbReference type="GO" id="GO:0032259">
    <property type="term" value="P:methylation"/>
    <property type="evidence" value="ECO:0007669"/>
    <property type="project" value="UniProtKB-KW"/>
</dbReference>